<dbReference type="AlphaFoldDB" id="A0A3M6X5Q1"/>
<dbReference type="SUPFAM" id="SSF51197">
    <property type="entry name" value="Clavaminate synthase-like"/>
    <property type="match status" value="1"/>
</dbReference>
<dbReference type="SUPFAM" id="SSF52499">
    <property type="entry name" value="Isochorismatase-like hydrolases"/>
    <property type="match status" value="1"/>
</dbReference>
<dbReference type="InterPro" id="IPR036380">
    <property type="entry name" value="Isochorismatase-like_sf"/>
</dbReference>
<dbReference type="CDD" id="cd00431">
    <property type="entry name" value="cysteine_hydrolases"/>
    <property type="match status" value="1"/>
</dbReference>
<sequence length="776" mass="85952">MSSLLALLAQQTPNLQTRKGLILLGLQNDFLSPDGKLPVSPRSGYLERLKELVPAFREFGDVIWVRSEFEANRSANAEDDNSDAVIAGSLVQEPLQAGTGTKRKASQDSSVPVKKAKAVGSVEDDPELFLTRTASREPCCVKGSWGAEYPDDIKALMDEKDVKVTKTYYSGFGSTSLLLTLRSKLITELFVCGCNTNLSVFATAMDAARYGIQITLIEDCLGYRRRERHDEAIRQLVDIMEAEVISSDKVVDILKDPPTQDHYDDEDEDDECDEEDDFSNEAHRPTAPENDDMAADSEVEEEEFVPDVRTTLAKAYEKLALRDQNSPREAALAPQRPPAAQDRGLASSQPATAVRRSGATDQQPKRQSSTSSRRPNRNQPKASRTTGDSSLGATLTRGLEAERIALRESAARKNHGAERPWLRVMNGSSATHSKAPQDLMPRSSHPGLAALSSVGKLDQKTVDEYERAMHEARSQNETWRQSSKPLFGEEKELESAGSQILFDLLPEEHAGNIFDTLHSEVQWQRMHHQTGEVPRLVCCQGNIAEDGSRPVYRHPSDHTLPLHPWTSAVDSVRRAAERAVGHPLNHALIQLYRGGVDYISEHSDKTLDIEKGSKIVNVSFGAQRTMRLRTKRGHKASQPMPPSKSSKTTQPSRTTYRVPMPHNSMITMSLETNAEFLHGINPDKRPPVEFTDAEKAYSGHRISLTFRHISTFLSKDEKLIWGQGATGKIKDDAQPVVNGDPAESEKLVRAFGAENQASSIDWHAVYGEGSDVLHLK</sequence>
<dbReference type="InterPro" id="IPR000868">
    <property type="entry name" value="Isochorismatase-like_dom"/>
</dbReference>
<feature type="region of interest" description="Disordered" evidence="2">
    <location>
        <begin position="251"/>
        <end position="307"/>
    </location>
</feature>
<evidence type="ECO:0000256" key="1">
    <source>
        <dbReference type="ARBA" id="ARBA00006336"/>
    </source>
</evidence>
<dbReference type="PANTHER" id="PTHR31212:SF5">
    <property type="entry name" value="ISOCHORISMATASE FAMILY PROTEIN FAMILY (AFU_ORTHOLOGUE AFUA_3G14500)"/>
    <property type="match status" value="1"/>
</dbReference>
<feature type="compositionally biased region" description="Acidic residues" evidence="2">
    <location>
        <begin position="289"/>
        <end position="305"/>
    </location>
</feature>
<dbReference type="Gene3D" id="3.40.50.850">
    <property type="entry name" value="Isochorismatase-like"/>
    <property type="match status" value="1"/>
</dbReference>
<dbReference type="Pfam" id="PF13532">
    <property type="entry name" value="2OG-FeII_Oxy_2"/>
    <property type="match status" value="1"/>
</dbReference>
<accession>A0A3M6X5Q1</accession>
<feature type="compositionally biased region" description="Basic and acidic residues" evidence="2">
    <location>
        <begin position="251"/>
        <end position="262"/>
    </location>
</feature>
<dbReference type="Pfam" id="PF00857">
    <property type="entry name" value="Isochorismatase"/>
    <property type="match status" value="1"/>
</dbReference>
<feature type="compositionally biased region" description="Polar residues" evidence="2">
    <location>
        <begin position="359"/>
        <end position="393"/>
    </location>
</feature>
<dbReference type="Proteomes" id="UP000281245">
    <property type="component" value="Unassembled WGS sequence"/>
</dbReference>
<evidence type="ECO:0000313" key="5">
    <source>
        <dbReference type="Proteomes" id="UP000281245"/>
    </source>
</evidence>
<dbReference type="PROSITE" id="PS51471">
    <property type="entry name" value="FE2OG_OXY"/>
    <property type="match status" value="1"/>
</dbReference>
<dbReference type="InterPro" id="IPR037151">
    <property type="entry name" value="AlkB-like_sf"/>
</dbReference>
<feature type="domain" description="Fe2OG dioxygenase" evidence="3">
    <location>
        <begin position="583"/>
        <end position="710"/>
    </location>
</feature>
<dbReference type="PANTHER" id="PTHR31212">
    <property type="entry name" value="ALPHA-KETOGLUTARATE-DEPENDENT DIOXYGENASE ALKB HOMOLOG 3"/>
    <property type="match status" value="1"/>
</dbReference>
<evidence type="ECO:0000259" key="3">
    <source>
        <dbReference type="PROSITE" id="PS51471"/>
    </source>
</evidence>
<dbReference type="GO" id="GO:0051213">
    <property type="term" value="F:dioxygenase activity"/>
    <property type="evidence" value="ECO:0007669"/>
    <property type="project" value="InterPro"/>
</dbReference>
<proteinExistence type="inferred from homology"/>
<feature type="compositionally biased region" description="Low complexity" evidence="2">
    <location>
        <begin position="643"/>
        <end position="655"/>
    </location>
</feature>
<dbReference type="EMBL" id="QWIJ01000187">
    <property type="protein sequence ID" value="RMX86041.1"/>
    <property type="molecule type" value="Genomic_DNA"/>
</dbReference>
<dbReference type="Gene3D" id="2.60.120.590">
    <property type="entry name" value="Alpha-ketoglutarate-dependent dioxygenase AlkB-like"/>
    <property type="match status" value="1"/>
</dbReference>
<feature type="compositionally biased region" description="Acidic residues" evidence="2">
    <location>
        <begin position="263"/>
        <end position="279"/>
    </location>
</feature>
<protein>
    <recommendedName>
        <fullName evidence="3">Fe2OG dioxygenase domain-containing protein</fullName>
    </recommendedName>
</protein>
<comment type="similarity">
    <text evidence="1">Belongs to the isochorismatase family.</text>
</comment>
<dbReference type="InterPro" id="IPR027450">
    <property type="entry name" value="AlkB-like"/>
</dbReference>
<organism evidence="4 5">
    <name type="scientific">Hortaea werneckii</name>
    <name type="common">Black yeast</name>
    <name type="synonym">Cladosporium werneckii</name>
    <dbReference type="NCBI Taxonomy" id="91943"/>
    <lineage>
        <taxon>Eukaryota</taxon>
        <taxon>Fungi</taxon>
        <taxon>Dikarya</taxon>
        <taxon>Ascomycota</taxon>
        <taxon>Pezizomycotina</taxon>
        <taxon>Dothideomycetes</taxon>
        <taxon>Dothideomycetidae</taxon>
        <taxon>Mycosphaerellales</taxon>
        <taxon>Teratosphaeriaceae</taxon>
        <taxon>Hortaea</taxon>
    </lineage>
</organism>
<feature type="region of interest" description="Disordered" evidence="2">
    <location>
        <begin position="629"/>
        <end position="658"/>
    </location>
</feature>
<dbReference type="VEuPathDB" id="FungiDB:BTJ68_09566"/>
<dbReference type="OrthoDB" id="445341at2759"/>
<dbReference type="InterPro" id="IPR005123">
    <property type="entry name" value="Oxoglu/Fe-dep_dioxygenase_dom"/>
</dbReference>
<evidence type="ECO:0000313" key="4">
    <source>
        <dbReference type="EMBL" id="RMX86041.1"/>
    </source>
</evidence>
<feature type="region of interest" description="Disordered" evidence="2">
    <location>
        <begin position="321"/>
        <end position="396"/>
    </location>
</feature>
<reference evidence="4 5" key="1">
    <citation type="journal article" date="2018" name="BMC Genomics">
        <title>Genomic evidence for intraspecific hybridization in a clonal and extremely halotolerant yeast.</title>
        <authorList>
            <person name="Gostincar C."/>
            <person name="Stajich J.E."/>
            <person name="Zupancic J."/>
            <person name="Zalar P."/>
            <person name="Gunde-Cimerman N."/>
        </authorList>
    </citation>
    <scope>NUCLEOTIDE SEQUENCE [LARGE SCALE GENOMIC DNA]</scope>
    <source>
        <strain evidence="4 5">EXF-6656</strain>
    </source>
</reference>
<dbReference type="InterPro" id="IPR032854">
    <property type="entry name" value="ALKBH3"/>
</dbReference>
<comment type="caution">
    <text evidence="4">The sequence shown here is derived from an EMBL/GenBank/DDBJ whole genome shotgun (WGS) entry which is preliminary data.</text>
</comment>
<feature type="compositionally biased region" description="Low complexity" evidence="2">
    <location>
        <begin position="327"/>
        <end position="341"/>
    </location>
</feature>
<gene>
    <name evidence="4" type="ORF">D0869_03377</name>
</gene>
<dbReference type="GO" id="GO:0006307">
    <property type="term" value="P:DNA alkylation repair"/>
    <property type="evidence" value="ECO:0007669"/>
    <property type="project" value="InterPro"/>
</dbReference>
<evidence type="ECO:0000256" key="2">
    <source>
        <dbReference type="SAM" id="MobiDB-lite"/>
    </source>
</evidence>
<name>A0A3M6X5Q1_HORWE</name>